<dbReference type="Gene3D" id="1.10.260.130">
    <property type="match status" value="1"/>
</dbReference>
<dbReference type="Pfam" id="PF03583">
    <property type="entry name" value="LIP"/>
    <property type="match status" value="1"/>
</dbReference>
<evidence type="ECO:0000313" key="1">
    <source>
        <dbReference type="EMBL" id="MBL7626547.1"/>
    </source>
</evidence>
<name>A0A937RB64_9ACTN</name>
<protein>
    <submittedName>
        <fullName evidence="1">Triacylglycerol lipase</fullName>
    </submittedName>
</protein>
<evidence type="ECO:0000313" key="2">
    <source>
        <dbReference type="Proteomes" id="UP000604475"/>
    </source>
</evidence>
<dbReference type="InterPro" id="IPR029058">
    <property type="entry name" value="AB_hydrolase_fold"/>
</dbReference>
<comment type="caution">
    <text evidence="1">The sequence shown here is derived from an EMBL/GenBank/DDBJ whole genome shotgun (WGS) entry which is preliminary data.</text>
</comment>
<dbReference type="PIRSF" id="PIRSF029171">
    <property type="entry name" value="Esterase_LipA"/>
    <property type="match status" value="1"/>
</dbReference>
<keyword evidence="2" id="KW-1185">Reference proteome</keyword>
<reference evidence="1" key="1">
    <citation type="submission" date="2020-12" db="EMBL/GenBank/DDBJ databases">
        <title>Genomic characterization of non-nitrogen-fixing Frankia strains.</title>
        <authorList>
            <person name="Carlos-Shanley C."/>
            <person name="Guerra T."/>
            <person name="Hahn D."/>
        </authorList>
    </citation>
    <scope>NUCLEOTIDE SEQUENCE</scope>
    <source>
        <strain evidence="1">CN6</strain>
    </source>
</reference>
<dbReference type="PANTHER" id="PTHR34853:SF1">
    <property type="entry name" value="LIPASE 5"/>
    <property type="match status" value="1"/>
</dbReference>
<dbReference type="InterPro" id="IPR005152">
    <property type="entry name" value="Lipase_secreted"/>
</dbReference>
<dbReference type="EMBL" id="JAEACQ010000141">
    <property type="protein sequence ID" value="MBL7626547.1"/>
    <property type="molecule type" value="Genomic_DNA"/>
</dbReference>
<proteinExistence type="predicted"/>
<dbReference type="Proteomes" id="UP000604475">
    <property type="component" value="Unassembled WGS sequence"/>
</dbReference>
<organism evidence="1 2">
    <name type="scientific">Frankia nepalensis</name>
    <dbReference type="NCBI Taxonomy" id="1836974"/>
    <lineage>
        <taxon>Bacteria</taxon>
        <taxon>Bacillati</taxon>
        <taxon>Actinomycetota</taxon>
        <taxon>Actinomycetes</taxon>
        <taxon>Frankiales</taxon>
        <taxon>Frankiaceae</taxon>
        <taxon>Frankia</taxon>
    </lineage>
</organism>
<dbReference type="RefSeq" id="WP_203008012.1">
    <property type="nucleotide sequence ID" value="NZ_JADWYU010000295.1"/>
</dbReference>
<dbReference type="Gene3D" id="3.40.50.1820">
    <property type="entry name" value="alpha/beta hydrolase"/>
    <property type="match status" value="1"/>
</dbReference>
<dbReference type="GO" id="GO:0004806">
    <property type="term" value="F:triacylglycerol lipase activity"/>
    <property type="evidence" value="ECO:0007669"/>
    <property type="project" value="InterPro"/>
</dbReference>
<dbReference type="GO" id="GO:0016042">
    <property type="term" value="P:lipid catabolic process"/>
    <property type="evidence" value="ECO:0007669"/>
    <property type="project" value="InterPro"/>
</dbReference>
<gene>
    <name evidence="1" type="ORF">I7412_05040</name>
</gene>
<accession>A0A937RB64</accession>
<dbReference type="AlphaFoldDB" id="A0A937RB64"/>
<dbReference type="PANTHER" id="PTHR34853">
    <property type="match status" value="1"/>
</dbReference>
<sequence>MHEHLSSRGLWPRTRIGVLVAALALSMLSVVLPVVSATPAAAAVEGPAGDAFYLPPSPLPAGNPGDVIWYRKQAYLGNASSYLVLYLSRDALGRPNAVSGTILVPKGRSPVGMPIVALASGTVGLGDGCAPSKNSLVSVAQNQGFIDKALQRGFAVAMSDYEGLGTPGIHTYVVGRSEGHAVLDVVRAAQRLPETGLSTANPVGLLGYSQGGGAAAWAGELQPTYAPELNLKGISAGGVPADLLAVSKQLDGGLGFAVLAMAALGLDAAYSELDLERYLNTAGKKFFTEFSDDCVESLIIYPFRKISDYTTTNPLTTSAWISRINEQKLGAVPPKVPTFLYHAWPIDELVARPQGVALKDTYCAAGAPIRWKDYLGEHATVIFTSQNDAVSFLADRFANVPFRRSC</sequence>
<dbReference type="SUPFAM" id="SSF53474">
    <property type="entry name" value="alpha/beta-Hydrolases"/>
    <property type="match status" value="1"/>
</dbReference>